<evidence type="ECO:0000313" key="2">
    <source>
        <dbReference type="Proteomes" id="UP000183104"/>
    </source>
</evidence>
<evidence type="ECO:0008006" key="3">
    <source>
        <dbReference type="Google" id="ProtNLM"/>
    </source>
</evidence>
<dbReference type="EMBL" id="FMUN01000007">
    <property type="protein sequence ID" value="SCY53881.1"/>
    <property type="molecule type" value="Genomic_DNA"/>
</dbReference>
<protein>
    <recommendedName>
        <fullName evidence="3">ArnR1-like winged helix-turn-helix domain-containing protein</fullName>
    </recommendedName>
</protein>
<name>A0A0P9C8U0_9GAMM</name>
<dbReference type="RefSeq" id="WP_054964809.1">
    <property type="nucleotide sequence ID" value="NZ_FMUN01000007.1"/>
</dbReference>
<reference evidence="2" key="1">
    <citation type="submission" date="2016-10" db="EMBL/GenBank/DDBJ databases">
        <authorList>
            <person name="Varghese N."/>
        </authorList>
    </citation>
    <scope>NUCLEOTIDE SEQUENCE [LARGE SCALE GENOMIC DNA]</scope>
    <source>
        <strain evidence="2">HL 19</strain>
    </source>
</reference>
<accession>A0A0P9C8U0</accession>
<dbReference type="AlphaFoldDB" id="A0A0P9C8U0"/>
<evidence type="ECO:0000313" key="1">
    <source>
        <dbReference type="EMBL" id="SCY53881.1"/>
    </source>
</evidence>
<gene>
    <name evidence="1" type="ORF">SAMN05661077_2405</name>
</gene>
<organism evidence="1 2">
    <name type="scientific">Thiohalorhabdus denitrificans</name>
    <dbReference type="NCBI Taxonomy" id="381306"/>
    <lineage>
        <taxon>Bacteria</taxon>
        <taxon>Pseudomonadati</taxon>
        <taxon>Pseudomonadota</taxon>
        <taxon>Gammaproteobacteria</taxon>
        <taxon>Thiohalorhabdales</taxon>
        <taxon>Thiohalorhabdaceae</taxon>
        <taxon>Thiohalorhabdus</taxon>
    </lineage>
</organism>
<proteinExistence type="predicted"/>
<keyword evidence="2" id="KW-1185">Reference proteome</keyword>
<sequence>MALSERMILEAFSAGEGVAEIRRRCVAEGHGDSQELSDMLASLLHQGYLESTGEGLTLSKQGRAYLESLQRASGSEPESSRS</sequence>
<dbReference type="Proteomes" id="UP000183104">
    <property type="component" value="Unassembled WGS sequence"/>
</dbReference>